<evidence type="ECO:0000256" key="2">
    <source>
        <dbReference type="SAM" id="MobiDB-lite"/>
    </source>
</evidence>
<dbReference type="Gene3D" id="3.30.1330.60">
    <property type="entry name" value="OmpA-like domain"/>
    <property type="match status" value="1"/>
</dbReference>
<evidence type="ECO:0000259" key="3">
    <source>
        <dbReference type="PROSITE" id="PS51123"/>
    </source>
</evidence>
<name>A0A2G9YKA6_9BACT</name>
<protein>
    <recommendedName>
        <fullName evidence="3">OmpA-like domain-containing protein</fullName>
    </recommendedName>
</protein>
<dbReference type="InterPro" id="IPR036737">
    <property type="entry name" value="OmpA-like_sf"/>
</dbReference>
<dbReference type="PANTHER" id="PTHR30329:SF21">
    <property type="entry name" value="LIPOPROTEIN YIAD-RELATED"/>
    <property type="match status" value="1"/>
</dbReference>
<dbReference type="InterPro" id="IPR006665">
    <property type="entry name" value="OmpA-like"/>
</dbReference>
<gene>
    <name evidence="4" type="ORF">COX41_05460</name>
</gene>
<dbReference type="CDD" id="cd07185">
    <property type="entry name" value="OmpA_C-like"/>
    <property type="match status" value="1"/>
</dbReference>
<sequence length="102" mass="11423">DKVAEVLNRDVPDSQVAVEGHTDNDPIKYSGWKSNWELSSGRALAVLHYLVDECKVEPQRLSANGYGEYHPVAPNDTPQNKQKNRRVEIVILPSKVSKVKAQ</sequence>
<feature type="region of interest" description="Disordered" evidence="2">
    <location>
        <begin position="65"/>
        <end position="84"/>
    </location>
</feature>
<evidence type="ECO:0000313" key="4">
    <source>
        <dbReference type="EMBL" id="PIP18961.1"/>
    </source>
</evidence>
<dbReference type="Proteomes" id="UP000231292">
    <property type="component" value="Unassembled WGS sequence"/>
</dbReference>
<organism evidence="4 5">
    <name type="scientific">Candidatus Sherwoodlollariibacterium unditelluris</name>
    <dbReference type="NCBI Taxonomy" id="1974757"/>
    <lineage>
        <taxon>Bacteria</taxon>
        <taxon>Pseudomonadati</taxon>
        <taxon>Candidatus Omnitrophota</taxon>
        <taxon>Candidatus Sherwoodlollariibacterium</taxon>
    </lineage>
</organism>
<dbReference type="Pfam" id="PF00691">
    <property type="entry name" value="OmpA"/>
    <property type="match status" value="1"/>
</dbReference>
<dbReference type="PANTHER" id="PTHR30329">
    <property type="entry name" value="STATOR ELEMENT OF FLAGELLAR MOTOR COMPLEX"/>
    <property type="match status" value="1"/>
</dbReference>
<accession>A0A2G9YKA6</accession>
<dbReference type="EMBL" id="PCRK01000138">
    <property type="protein sequence ID" value="PIP18961.1"/>
    <property type="molecule type" value="Genomic_DNA"/>
</dbReference>
<feature type="compositionally biased region" description="Basic and acidic residues" evidence="2">
    <location>
        <begin position="1"/>
        <end position="12"/>
    </location>
</feature>
<evidence type="ECO:0000313" key="5">
    <source>
        <dbReference type="Proteomes" id="UP000231292"/>
    </source>
</evidence>
<feature type="domain" description="OmpA-like" evidence="3">
    <location>
        <begin position="1"/>
        <end position="95"/>
    </location>
</feature>
<feature type="non-terminal residue" evidence="4">
    <location>
        <position position="1"/>
    </location>
</feature>
<comment type="caution">
    <text evidence="4">The sequence shown here is derived from an EMBL/GenBank/DDBJ whole genome shotgun (WGS) entry which is preliminary data.</text>
</comment>
<dbReference type="PROSITE" id="PS51123">
    <property type="entry name" value="OMPA_2"/>
    <property type="match status" value="1"/>
</dbReference>
<dbReference type="GO" id="GO:0016020">
    <property type="term" value="C:membrane"/>
    <property type="evidence" value="ECO:0007669"/>
    <property type="project" value="UniProtKB-UniRule"/>
</dbReference>
<reference evidence="4 5" key="1">
    <citation type="submission" date="2017-09" db="EMBL/GenBank/DDBJ databases">
        <title>Depth-based differentiation of microbial function through sediment-hosted aquifers and enrichment of novel symbionts in the deep terrestrial subsurface.</title>
        <authorList>
            <person name="Probst A.J."/>
            <person name="Ladd B."/>
            <person name="Jarett J.K."/>
            <person name="Geller-Mcgrath D.E."/>
            <person name="Sieber C.M."/>
            <person name="Emerson J.B."/>
            <person name="Anantharaman K."/>
            <person name="Thomas B.C."/>
            <person name="Malmstrom R."/>
            <person name="Stieglmeier M."/>
            <person name="Klingl A."/>
            <person name="Woyke T."/>
            <person name="Ryan C.M."/>
            <person name="Banfield J.F."/>
        </authorList>
    </citation>
    <scope>NUCLEOTIDE SEQUENCE [LARGE SCALE GENOMIC DNA]</scope>
    <source>
        <strain evidence="4">CG23_combo_of_CG06-09_8_20_14_all_41_10</strain>
    </source>
</reference>
<dbReference type="InterPro" id="IPR050330">
    <property type="entry name" value="Bact_OuterMem_StrucFunc"/>
</dbReference>
<feature type="region of interest" description="Disordered" evidence="2">
    <location>
        <begin position="1"/>
        <end position="24"/>
    </location>
</feature>
<proteinExistence type="predicted"/>
<dbReference type="AlphaFoldDB" id="A0A2G9YKA6"/>
<dbReference type="SUPFAM" id="SSF103088">
    <property type="entry name" value="OmpA-like"/>
    <property type="match status" value="1"/>
</dbReference>
<keyword evidence="1" id="KW-0472">Membrane</keyword>
<evidence type="ECO:0000256" key="1">
    <source>
        <dbReference type="PROSITE-ProRule" id="PRU00473"/>
    </source>
</evidence>